<evidence type="ECO:0000256" key="1">
    <source>
        <dbReference type="SAM" id="Phobius"/>
    </source>
</evidence>
<dbReference type="InterPro" id="IPR013830">
    <property type="entry name" value="SGNH_hydro"/>
</dbReference>
<dbReference type="Gene3D" id="2.60.120.1360">
    <property type="match status" value="1"/>
</dbReference>
<accession>A0A2S9YGJ0</accession>
<evidence type="ECO:0000313" key="3">
    <source>
        <dbReference type="EMBL" id="PRQ04224.1"/>
    </source>
</evidence>
<keyword evidence="1" id="KW-1133">Transmembrane helix</keyword>
<gene>
    <name evidence="3" type="ORF">ENSA5_09680</name>
</gene>
<evidence type="ECO:0000313" key="4">
    <source>
        <dbReference type="Proteomes" id="UP000237968"/>
    </source>
</evidence>
<keyword evidence="1" id="KW-0472">Membrane</keyword>
<sequence>MSEASNTEDTVPADEVVTTSVGWSTLGRVGPGLVVIVLALVSVYAIPGLEFARPWKPGEPVPFWNLLGRPFESDGAREAEERHEEVEEFAREALAEAEHEPVARVEPKVIELDEGDKLPPYVAQPGDDKPVQQELELFTGHELDAFFDQLARSDAAVAGEITHVVHWGDSAIGLDGIPGAIRRRMQARFGDSGHGFHLMAPPNTSYRHGEVKFSHNEAWEQCFIIQNCKKDGRYGLGGATFWSYGGAQSEFEPHPERGSGKVSSFEVWYLAHPKGGKLGLRVDREQPVVINTRSETVEDRWHRFELEDGPHELRVRANPGGQTRVYGVTLDRDVPGVVWDSLALVGAFTRRLSNYDEQHLREQLGHREADLAVFMFGGNDMGRERLTQDQYEGEYRAILQLVKRAKPDIACLVMAPLDHGERKGVRIVSKPIVPMLVEAQRSAAEAEGCAFFNTYAAMGGEGSAGRWYKQDPRLIGGDLGHATMKGHVVIGEMFYRALLHAYVAYREREG</sequence>
<dbReference type="AlphaFoldDB" id="A0A2S9YGJ0"/>
<dbReference type="RefSeq" id="WP_106390400.1">
    <property type="nucleotide sequence ID" value="NZ_PVNK01000054.1"/>
</dbReference>
<keyword evidence="4" id="KW-1185">Reference proteome</keyword>
<dbReference type="InterPro" id="IPR036514">
    <property type="entry name" value="SGNH_hydro_sf"/>
</dbReference>
<protein>
    <recommendedName>
        <fullName evidence="2">SGNH hydrolase-type esterase domain-containing protein</fullName>
    </recommendedName>
</protein>
<feature type="domain" description="SGNH hydrolase-type esterase" evidence="2">
    <location>
        <begin position="330"/>
        <end position="487"/>
    </location>
</feature>
<dbReference type="Proteomes" id="UP000237968">
    <property type="component" value="Unassembled WGS sequence"/>
</dbReference>
<keyword evidence="1" id="KW-0812">Transmembrane</keyword>
<dbReference type="SUPFAM" id="SSF52266">
    <property type="entry name" value="SGNH hydrolase"/>
    <property type="match status" value="1"/>
</dbReference>
<dbReference type="OrthoDB" id="7985403at2"/>
<evidence type="ECO:0000259" key="2">
    <source>
        <dbReference type="Pfam" id="PF13472"/>
    </source>
</evidence>
<organism evidence="3 4">
    <name type="scientific">Enhygromyxa salina</name>
    <dbReference type="NCBI Taxonomy" id="215803"/>
    <lineage>
        <taxon>Bacteria</taxon>
        <taxon>Pseudomonadati</taxon>
        <taxon>Myxococcota</taxon>
        <taxon>Polyangia</taxon>
        <taxon>Nannocystales</taxon>
        <taxon>Nannocystaceae</taxon>
        <taxon>Enhygromyxa</taxon>
    </lineage>
</organism>
<feature type="transmembrane region" description="Helical" evidence="1">
    <location>
        <begin position="29"/>
        <end position="46"/>
    </location>
</feature>
<dbReference type="Gene3D" id="3.40.50.1110">
    <property type="entry name" value="SGNH hydrolase"/>
    <property type="match status" value="1"/>
</dbReference>
<proteinExistence type="predicted"/>
<name>A0A2S9YGJ0_9BACT</name>
<reference evidence="3 4" key="1">
    <citation type="submission" date="2018-03" db="EMBL/GenBank/DDBJ databases">
        <title>Draft Genome Sequences of the Obligatory Marine Myxobacteria Enhygromyxa salina SWB005.</title>
        <authorList>
            <person name="Poehlein A."/>
            <person name="Moghaddam J.A."/>
            <person name="Harms H."/>
            <person name="Alanjari M."/>
            <person name="Koenig G.M."/>
            <person name="Daniel R."/>
            <person name="Schaeberle T.F."/>
        </authorList>
    </citation>
    <scope>NUCLEOTIDE SEQUENCE [LARGE SCALE GENOMIC DNA]</scope>
    <source>
        <strain evidence="3 4">SWB005</strain>
    </source>
</reference>
<comment type="caution">
    <text evidence="3">The sequence shown here is derived from an EMBL/GenBank/DDBJ whole genome shotgun (WGS) entry which is preliminary data.</text>
</comment>
<dbReference type="GO" id="GO:0016788">
    <property type="term" value="F:hydrolase activity, acting on ester bonds"/>
    <property type="evidence" value="ECO:0007669"/>
    <property type="project" value="UniProtKB-ARBA"/>
</dbReference>
<dbReference type="EMBL" id="PVNK01000054">
    <property type="protein sequence ID" value="PRQ04224.1"/>
    <property type="molecule type" value="Genomic_DNA"/>
</dbReference>
<dbReference type="Pfam" id="PF13472">
    <property type="entry name" value="Lipase_GDSL_2"/>
    <property type="match status" value="1"/>
</dbReference>